<feature type="region of interest" description="Disordered" evidence="6">
    <location>
        <begin position="1"/>
        <end position="34"/>
    </location>
</feature>
<evidence type="ECO:0000256" key="3">
    <source>
        <dbReference type="ARBA" id="ARBA00023125"/>
    </source>
</evidence>
<dbReference type="OrthoDB" id="1314135at2759"/>
<name>A0A9Q1RC72_9SOLA</name>
<proteinExistence type="predicted"/>
<organism evidence="8 9">
    <name type="scientific">Anisodus acutangulus</name>
    <dbReference type="NCBI Taxonomy" id="402998"/>
    <lineage>
        <taxon>Eukaryota</taxon>
        <taxon>Viridiplantae</taxon>
        <taxon>Streptophyta</taxon>
        <taxon>Embryophyta</taxon>
        <taxon>Tracheophyta</taxon>
        <taxon>Spermatophyta</taxon>
        <taxon>Magnoliopsida</taxon>
        <taxon>eudicotyledons</taxon>
        <taxon>Gunneridae</taxon>
        <taxon>Pentapetalae</taxon>
        <taxon>asterids</taxon>
        <taxon>lamiids</taxon>
        <taxon>Solanales</taxon>
        <taxon>Solanaceae</taxon>
        <taxon>Solanoideae</taxon>
        <taxon>Hyoscyameae</taxon>
        <taxon>Anisodus</taxon>
    </lineage>
</organism>
<comment type="caution">
    <text evidence="8">The sequence shown here is derived from an EMBL/GenBank/DDBJ whole genome shotgun (WGS) entry which is preliminary data.</text>
</comment>
<evidence type="ECO:0000256" key="6">
    <source>
        <dbReference type="SAM" id="MobiDB-lite"/>
    </source>
</evidence>
<dbReference type="GO" id="GO:0005634">
    <property type="term" value="C:nucleus"/>
    <property type="evidence" value="ECO:0007669"/>
    <property type="project" value="UniProtKB-SubCell"/>
</dbReference>
<protein>
    <recommendedName>
        <fullName evidence="7">TF-B3 domain-containing protein</fullName>
    </recommendedName>
</protein>
<dbReference type="PROSITE" id="PS50863">
    <property type="entry name" value="B3"/>
    <property type="match status" value="1"/>
</dbReference>
<evidence type="ECO:0000259" key="7">
    <source>
        <dbReference type="PROSITE" id="PS50863"/>
    </source>
</evidence>
<sequence>MSEENHSHEDDNYSQKNDSRNDNPIKEQSVSSYKSVDKFEKTEVVVHKKLVKSEVNALGKNGLRVLNDAYDSTSGARGGGDHLNPPLVAPATLLVNDESRNQHRQWTMSLVEINEGMYLKKGWYFFAYDHGLKVGDTVTIERTLVMQNSEVLDTIYDITFKRAEESSSGSN</sequence>
<dbReference type="Pfam" id="PF02362">
    <property type="entry name" value="B3"/>
    <property type="match status" value="1"/>
</dbReference>
<dbReference type="SUPFAM" id="SSF101936">
    <property type="entry name" value="DNA-binding pseudobarrel domain"/>
    <property type="match status" value="1"/>
</dbReference>
<evidence type="ECO:0000256" key="4">
    <source>
        <dbReference type="ARBA" id="ARBA00023163"/>
    </source>
</evidence>
<feature type="domain" description="TF-B3" evidence="7">
    <location>
        <begin position="92"/>
        <end position="159"/>
    </location>
</feature>
<evidence type="ECO:0000256" key="2">
    <source>
        <dbReference type="ARBA" id="ARBA00023015"/>
    </source>
</evidence>
<keyword evidence="5" id="KW-0539">Nucleus</keyword>
<dbReference type="InterPro" id="IPR003340">
    <property type="entry name" value="B3_DNA-bd"/>
</dbReference>
<keyword evidence="3" id="KW-0238">DNA-binding</keyword>
<reference evidence="9" key="1">
    <citation type="journal article" date="2023" name="Proc. Natl. Acad. Sci. U.S.A.">
        <title>Genomic and structural basis for evolution of tropane alkaloid biosynthesis.</title>
        <authorList>
            <person name="Wanga Y.-J."/>
            <person name="Taina T."/>
            <person name="Yua J.-Y."/>
            <person name="Lia J."/>
            <person name="Xua B."/>
            <person name="Chenc J."/>
            <person name="D'Auriad J.C."/>
            <person name="Huanga J.-P."/>
            <person name="Huanga S.-X."/>
        </authorList>
    </citation>
    <scope>NUCLEOTIDE SEQUENCE [LARGE SCALE GENOMIC DNA]</scope>
    <source>
        <strain evidence="9">cv. KIB-2019</strain>
    </source>
</reference>
<accession>A0A9Q1RC72</accession>
<evidence type="ECO:0000313" key="9">
    <source>
        <dbReference type="Proteomes" id="UP001152561"/>
    </source>
</evidence>
<dbReference type="InterPro" id="IPR015300">
    <property type="entry name" value="DNA-bd_pseudobarrel_sf"/>
</dbReference>
<dbReference type="Proteomes" id="UP001152561">
    <property type="component" value="Unassembled WGS sequence"/>
</dbReference>
<evidence type="ECO:0000313" key="8">
    <source>
        <dbReference type="EMBL" id="KAJ8548165.1"/>
    </source>
</evidence>
<keyword evidence="4" id="KW-0804">Transcription</keyword>
<gene>
    <name evidence="8" type="ORF">K7X08_021401</name>
</gene>
<evidence type="ECO:0000256" key="1">
    <source>
        <dbReference type="ARBA" id="ARBA00004123"/>
    </source>
</evidence>
<keyword evidence="2" id="KW-0805">Transcription regulation</keyword>
<dbReference type="AlphaFoldDB" id="A0A9Q1RC72"/>
<comment type="subcellular location">
    <subcellularLocation>
        <location evidence="1">Nucleus</location>
    </subcellularLocation>
</comment>
<dbReference type="Gene3D" id="2.40.330.10">
    <property type="entry name" value="DNA-binding pseudobarrel domain"/>
    <property type="match status" value="1"/>
</dbReference>
<dbReference type="GO" id="GO:0003677">
    <property type="term" value="F:DNA binding"/>
    <property type="evidence" value="ECO:0007669"/>
    <property type="project" value="UniProtKB-KW"/>
</dbReference>
<dbReference type="EMBL" id="JAJAGQ010000012">
    <property type="protein sequence ID" value="KAJ8548165.1"/>
    <property type="molecule type" value="Genomic_DNA"/>
</dbReference>
<keyword evidence="9" id="KW-1185">Reference proteome</keyword>
<evidence type="ECO:0000256" key="5">
    <source>
        <dbReference type="ARBA" id="ARBA00023242"/>
    </source>
</evidence>
<feature type="compositionally biased region" description="Basic and acidic residues" evidence="6">
    <location>
        <begin position="1"/>
        <end position="25"/>
    </location>
</feature>